<dbReference type="AlphaFoldDB" id="A0A419EQ52"/>
<dbReference type="EMBL" id="QZKI01000127">
    <property type="protein sequence ID" value="RJP65413.1"/>
    <property type="molecule type" value="Genomic_DNA"/>
</dbReference>
<evidence type="ECO:0000256" key="5">
    <source>
        <dbReference type="ARBA" id="ARBA00023146"/>
    </source>
</evidence>
<dbReference type="CDD" id="cd00671">
    <property type="entry name" value="ArgRS_core"/>
    <property type="match status" value="1"/>
</dbReference>
<dbReference type="GO" id="GO:0006420">
    <property type="term" value="P:arginyl-tRNA aminoacylation"/>
    <property type="evidence" value="ECO:0007669"/>
    <property type="project" value="UniProtKB-UniRule"/>
</dbReference>
<dbReference type="SMART" id="SM01016">
    <property type="entry name" value="Arg_tRNA_synt_N"/>
    <property type="match status" value="1"/>
</dbReference>
<evidence type="ECO:0000256" key="4">
    <source>
        <dbReference type="ARBA" id="ARBA00022840"/>
    </source>
</evidence>
<dbReference type="NCBIfam" id="TIGR00456">
    <property type="entry name" value="argS"/>
    <property type="match status" value="1"/>
</dbReference>
<comment type="caution">
    <text evidence="9">The sequence shown here is derived from an EMBL/GenBank/DDBJ whole genome shotgun (WGS) entry which is preliminary data.</text>
</comment>
<keyword evidence="4 7" id="KW-0067">ATP-binding</keyword>
<dbReference type="Pfam" id="PF00750">
    <property type="entry name" value="tRNA-synt_1d"/>
    <property type="match status" value="1"/>
</dbReference>
<keyword evidence="5 7" id="KW-0030">Aminoacyl-tRNA synthetase</keyword>
<dbReference type="PROSITE" id="PS00178">
    <property type="entry name" value="AA_TRNA_LIGASE_I"/>
    <property type="match status" value="1"/>
</dbReference>
<dbReference type="InterPro" id="IPR005148">
    <property type="entry name" value="Arg-tRNA-synth_N"/>
</dbReference>
<organism evidence="9 10">
    <name type="scientific">Candidatus Abyssobacteria bacterium SURF_17</name>
    <dbReference type="NCBI Taxonomy" id="2093361"/>
    <lineage>
        <taxon>Bacteria</taxon>
        <taxon>Pseudomonadati</taxon>
        <taxon>Candidatus Hydrogenedentota</taxon>
        <taxon>Candidatus Abyssobacteria</taxon>
    </lineage>
</organism>
<dbReference type="Gene3D" id="3.40.50.620">
    <property type="entry name" value="HUPs"/>
    <property type="match status" value="1"/>
</dbReference>
<sequence>MDKRIESSITDKLRSAIERTISEGVLKLEGVPDIILEIPNNPANGDYATSLPLRLAKELRMPPMKIASAIIEHLDASDALFEKVVSAPPGFINFYLKDKAVGAVIKQVLAQGARYGSSDHGRGKKVNVEFVSSNPTGPLTIGHGRQATIGDVLANALSFCGYDVTREYYYNDAGKQMDMLARSVHARYQQLYDASYPFPDEGYKGDYIRDVAEQIREQVGDRFRGKDDAETVDFFRQFAVREMIAVIDRDLKNYGVRFDVWARESALYSEGKVERAIELLRKRGFIYEQEGAVWFRSTDFGDEKDRVIVRSNGEMTYFAGDIAYHMDKRERGFERAIDIWGADHHGYV</sequence>
<evidence type="ECO:0000256" key="3">
    <source>
        <dbReference type="ARBA" id="ARBA00022741"/>
    </source>
</evidence>
<evidence type="ECO:0000313" key="9">
    <source>
        <dbReference type="EMBL" id="RJP65413.1"/>
    </source>
</evidence>
<reference evidence="9 10" key="1">
    <citation type="journal article" date="2017" name="ISME J.">
        <title>Energy and carbon metabolisms in a deep terrestrial subsurface fluid microbial community.</title>
        <authorList>
            <person name="Momper L."/>
            <person name="Jungbluth S.P."/>
            <person name="Lee M.D."/>
            <person name="Amend J.P."/>
        </authorList>
    </citation>
    <scope>NUCLEOTIDE SEQUENCE [LARGE SCALE GENOMIC DNA]</scope>
    <source>
        <strain evidence="9">SURF_17</strain>
    </source>
</reference>
<dbReference type="PANTHER" id="PTHR11956:SF5">
    <property type="entry name" value="ARGININE--TRNA LIGASE, CYTOPLASMIC"/>
    <property type="match status" value="1"/>
</dbReference>
<keyword evidence="3 7" id="KW-0547">Nucleotide-binding</keyword>
<name>A0A419EQ52_9BACT</name>
<dbReference type="InterPro" id="IPR001412">
    <property type="entry name" value="aa-tRNA-synth_I_CS"/>
</dbReference>
<keyword evidence="2 7" id="KW-0436">Ligase</keyword>
<dbReference type="PRINTS" id="PR01038">
    <property type="entry name" value="TRNASYNTHARG"/>
</dbReference>
<evidence type="ECO:0000256" key="1">
    <source>
        <dbReference type="ARBA" id="ARBA00020262"/>
    </source>
</evidence>
<dbReference type="PANTHER" id="PTHR11956">
    <property type="entry name" value="ARGINYL-TRNA SYNTHETASE"/>
    <property type="match status" value="1"/>
</dbReference>
<comment type="similarity">
    <text evidence="7">Belongs to the class-I aminoacyl-tRNA synthetase family.</text>
</comment>
<dbReference type="SUPFAM" id="SSF52374">
    <property type="entry name" value="Nucleotidylyl transferase"/>
    <property type="match status" value="1"/>
</dbReference>
<accession>A0A419EQ52</accession>
<dbReference type="InterPro" id="IPR014729">
    <property type="entry name" value="Rossmann-like_a/b/a_fold"/>
</dbReference>
<protein>
    <recommendedName>
        <fullName evidence="1 6">Arginine--tRNA ligase</fullName>
        <ecNumber evidence="6">6.1.1.19</ecNumber>
    </recommendedName>
</protein>
<dbReference type="Proteomes" id="UP000285961">
    <property type="component" value="Unassembled WGS sequence"/>
</dbReference>
<dbReference type="InterPro" id="IPR036695">
    <property type="entry name" value="Arg-tRNA-synth_N_sf"/>
</dbReference>
<feature type="non-terminal residue" evidence="9">
    <location>
        <position position="348"/>
    </location>
</feature>
<evidence type="ECO:0000256" key="7">
    <source>
        <dbReference type="RuleBase" id="RU363038"/>
    </source>
</evidence>
<evidence type="ECO:0000256" key="2">
    <source>
        <dbReference type="ARBA" id="ARBA00022598"/>
    </source>
</evidence>
<dbReference type="SUPFAM" id="SSF55190">
    <property type="entry name" value="Arginyl-tRNA synthetase (ArgRS), N-terminal 'additional' domain"/>
    <property type="match status" value="1"/>
</dbReference>
<proteinExistence type="inferred from homology"/>
<dbReference type="EC" id="6.1.1.19" evidence="6"/>
<dbReference type="InterPro" id="IPR035684">
    <property type="entry name" value="ArgRS_core"/>
</dbReference>
<evidence type="ECO:0000256" key="6">
    <source>
        <dbReference type="NCBIfam" id="TIGR00456"/>
    </source>
</evidence>
<dbReference type="GO" id="GO:0004814">
    <property type="term" value="F:arginine-tRNA ligase activity"/>
    <property type="evidence" value="ECO:0007669"/>
    <property type="project" value="UniProtKB-UniRule"/>
</dbReference>
<dbReference type="Pfam" id="PF03485">
    <property type="entry name" value="Arg_tRNA_synt_N"/>
    <property type="match status" value="1"/>
</dbReference>
<dbReference type="InterPro" id="IPR001278">
    <property type="entry name" value="Arg-tRNA-ligase"/>
</dbReference>
<dbReference type="GO" id="GO:0005737">
    <property type="term" value="C:cytoplasm"/>
    <property type="evidence" value="ECO:0007669"/>
    <property type="project" value="UniProtKB-UniRule"/>
</dbReference>
<evidence type="ECO:0000259" key="8">
    <source>
        <dbReference type="SMART" id="SM01016"/>
    </source>
</evidence>
<dbReference type="Gene3D" id="3.30.1360.70">
    <property type="entry name" value="Arginyl tRNA synthetase N-terminal domain"/>
    <property type="match status" value="1"/>
</dbReference>
<feature type="domain" description="Arginyl tRNA synthetase N-terminal" evidence="8">
    <location>
        <begin position="11"/>
        <end position="96"/>
    </location>
</feature>
<dbReference type="GO" id="GO:0005524">
    <property type="term" value="F:ATP binding"/>
    <property type="evidence" value="ECO:0007669"/>
    <property type="project" value="UniProtKB-KW"/>
</dbReference>
<evidence type="ECO:0000313" key="10">
    <source>
        <dbReference type="Proteomes" id="UP000285961"/>
    </source>
</evidence>
<keyword evidence="7" id="KW-0648">Protein biosynthesis</keyword>
<gene>
    <name evidence="9" type="ORF">C4532_17775</name>
</gene>